<dbReference type="InterPro" id="IPR017853">
    <property type="entry name" value="GH"/>
</dbReference>
<accession>A0ABR2B630</accession>
<dbReference type="EMBL" id="JBBPBM010000170">
    <property type="protein sequence ID" value="KAK8502350.1"/>
    <property type="molecule type" value="Genomic_DNA"/>
</dbReference>
<dbReference type="Proteomes" id="UP001472677">
    <property type="component" value="Unassembled WGS sequence"/>
</dbReference>
<sequence>MGFNCVRLTWTLFLIIDHWYHSQLDNRFNNLTSSNPSPESKPTIFQSSVFLSSKLISYDRFSNILDGNSFFGHKYFNPDLWIIGLTRMATLFNGATNVVSMNLRNESRGLKQNVNDWCKYTQKGAKAVRRQTRRTCHSSRINK</sequence>
<organism evidence="1 2">
    <name type="scientific">Hibiscus sabdariffa</name>
    <name type="common">roselle</name>
    <dbReference type="NCBI Taxonomy" id="183260"/>
    <lineage>
        <taxon>Eukaryota</taxon>
        <taxon>Viridiplantae</taxon>
        <taxon>Streptophyta</taxon>
        <taxon>Embryophyta</taxon>
        <taxon>Tracheophyta</taxon>
        <taxon>Spermatophyta</taxon>
        <taxon>Magnoliopsida</taxon>
        <taxon>eudicotyledons</taxon>
        <taxon>Gunneridae</taxon>
        <taxon>Pentapetalae</taxon>
        <taxon>rosids</taxon>
        <taxon>malvids</taxon>
        <taxon>Malvales</taxon>
        <taxon>Malvaceae</taxon>
        <taxon>Malvoideae</taxon>
        <taxon>Hibiscus</taxon>
    </lineage>
</organism>
<gene>
    <name evidence="1" type="ORF">V6N12_046136</name>
</gene>
<protein>
    <submittedName>
        <fullName evidence="1">Uncharacterized protein</fullName>
    </submittedName>
</protein>
<proteinExistence type="predicted"/>
<dbReference type="SUPFAM" id="SSF51445">
    <property type="entry name" value="(Trans)glycosidases"/>
    <property type="match status" value="1"/>
</dbReference>
<dbReference type="Gene3D" id="3.20.20.80">
    <property type="entry name" value="Glycosidases"/>
    <property type="match status" value="1"/>
</dbReference>
<name>A0ABR2B630_9ROSI</name>
<keyword evidence="2" id="KW-1185">Reference proteome</keyword>
<reference evidence="1 2" key="1">
    <citation type="journal article" date="2024" name="G3 (Bethesda)">
        <title>Genome assembly of Hibiscus sabdariffa L. provides insights into metabolisms of medicinal natural products.</title>
        <authorList>
            <person name="Kim T."/>
        </authorList>
    </citation>
    <scope>NUCLEOTIDE SEQUENCE [LARGE SCALE GENOMIC DNA]</scope>
    <source>
        <strain evidence="1">TK-2024</strain>
        <tissue evidence="1">Old leaves</tissue>
    </source>
</reference>
<dbReference type="PANTHER" id="PTHR31263:SF44">
    <property type="entry name" value="OS04G0481200 PROTEIN"/>
    <property type="match status" value="1"/>
</dbReference>
<evidence type="ECO:0000313" key="2">
    <source>
        <dbReference type="Proteomes" id="UP001472677"/>
    </source>
</evidence>
<comment type="caution">
    <text evidence="1">The sequence shown here is derived from an EMBL/GenBank/DDBJ whole genome shotgun (WGS) entry which is preliminary data.</text>
</comment>
<dbReference type="PANTHER" id="PTHR31263">
    <property type="entry name" value="CELLULASE FAMILY PROTEIN (AFU_ORTHOLOGUE AFUA_5G14560)"/>
    <property type="match status" value="1"/>
</dbReference>
<evidence type="ECO:0000313" key="1">
    <source>
        <dbReference type="EMBL" id="KAK8502350.1"/>
    </source>
</evidence>